<evidence type="ECO:0000313" key="3">
    <source>
        <dbReference type="Proteomes" id="UP001239909"/>
    </source>
</evidence>
<dbReference type="Proteomes" id="UP001239909">
    <property type="component" value="Unassembled WGS sequence"/>
</dbReference>
<dbReference type="PROSITE" id="PS51746">
    <property type="entry name" value="PPM_2"/>
    <property type="match status" value="1"/>
</dbReference>
<dbReference type="CDD" id="cd00143">
    <property type="entry name" value="PP2Cc"/>
    <property type="match status" value="1"/>
</dbReference>
<protein>
    <submittedName>
        <fullName evidence="2">Serine/threonine phosphatase PppA</fullName>
    </submittedName>
</protein>
<dbReference type="SMART" id="SM00332">
    <property type="entry name" value="PP2Cc"/>
    <property type="match status" value="1"/>
</dbReference>
<name>A0ABQ6LHI9_9RHOB</name>
<evidence type="ECO:0000259" key="1">
    <source>
        <dbReference type="PROSITE" id="PS51746"/>
    </source>
</evidence>
<keyword evidence="3" id="KW-1185">Reference proteome</keyword>
<dbReference type="SMART" id="SM00331">
    <property type="entry name" value="PP2C_SIG"/>
    <property type="match status" value="1"/>
</dbReference>
<dbReference type="InterPro" id="IPR036457">
    <property type="entry name" value="PPM-type-like_dom_sf"/>
</dbReference>
<feature type="domain" description="PPM-type phosphatase" evidence="1">
    <location>
        <begin position="10"/>
        <end position="241"/>
    </location>
</feature>
<dbReference type="PANTHER" id="PTHR47992">
    <property type="entry name" value="PROTEIN PHOSPHATASE"/>
    <property type="match status" value="1"/>
</dbReference>
<organism evidence="2 3">
    <name type="scientific">Paralimibaculum aggregatum</name>
    <dbReference type="NCBI Taxonomy" id="3036245"/>
    <lineage>
        <taxon>Bacteria</taxon>
        <taxon>Pseudomonadati</taxon>
        <taxon>Pseudomonadota</taxon>
        <taxon>Alphaproteobacteria</taxon>
        <taxon>Rhodobacterales</taxon>
        <taxon>Paracoccaceae</taxon>
        <taxon>Paralimibaculum</taxon>
    </lineage>
</organism>
<gene>
    <name evidence="2" type="primary">pppA</name>
    <name evidence="2" type="ORF">LNKW23_08070</name>
</gene>
<dbReference type="Gene3D" id="3.60.40.10">
    <property type="entry name" value="PPM-type phosphatase domain"/>
    <property type="match status" value="1"/>
</dbReference>
<dbReference type="Pfam" id="PF13672">
    <property type="entry name" value="PP2C_2"/>
    <property type="match status" value="1"/>
</dbReference>
<sequence>MNYDITGPVRYSMRTHVGKVRSANEDAILALPELHVWAVADGMGGHQNGAYASSTITESLSELSCELAGLELMQATREAILSAHAHIHDMSVRNGGTTMGSTVVVLIIAGGHFVCLWAGDSRLYLLREGELIRVSRDHSLVADMVDAGQLTDAEAENHPHSNVITRAVGVGEALEIDKRRSNVLPGDRFLLCSDGLTKYADDLYLRQMLRTEPIETVSDKLLQAALDGGGADNISIIVVEVPPNGVAADNGSEPEDTVVSGL</sequence>
<accession>A0ABQ6LHI9</accession>
<reference evidence="2 3" key="1">
    <citation type="submission" date="2023-04" db="EMBL/GenBank/DDBJ databases">
        <title>Marinoamorphus aggregata gen. nov., sp. Nov., isolate from tissue of brittle star Ophioplocus japonicus.</title>
        <authorList>
            <person name="Kawano K."/>
            <person name="Sawayama S."/>
            <person name="Nakagawa S."/>
        </authorList>
    </citation>
    <scope>NUCLEOTIDE SEQUENCE [LARGE SCALE GENOMIC DNA]</scope>
    <source>
        <strain evidence="2 3">NKW23</strain>
    </source>
</reference>
<dbReference type="EMBL" id="BSYI01000004">
    <property type="protein sequence ID" value="GMG81594.1"/>
    <property type="molecule type" value="Genomic_DNA"/>
</dbReference>
<evidence type="ECO:0000313" key="2">
    <source>
        <dbReference type="EMBL" id="GMG81594.1"/>
    </source>
</evidence>
<comment type="caution">
    <text evidence="2">The sequence shown here is derived from an EMBL/GenBank/DDBJ whole genome shotgun (WGS) entry which is preliminary data.</text>
</comment>
<dbReference type="InterPro" id="IPR001932">
    <property type="entry name" value="PPM-type_phosphatase-like_dom"/>
</dbReference>
<dbReference type="SUPFAM" id="SSF81606">
    <property type="entry name" value="PP2C-like"/>
    <property type="match status" value="1"/>
</dbReference>
<dbReference type="InterPro" id="IPR015655">
    <property type="entry name" value="PP2C"/>
</dbReference>
<proteinExistence type="predicted"/>
<dbReference type="RefSeq" id="WP_285670257.1">
    <property type="nucleotide sequence ID" value="NZ_BSYI01000004.1"/>
</dbReference>